<dbReference type="EMBL" id="DS995736">
    <property type="protein sequence ID" value="EGE05008.1"/>
    <property type="molecule type" value="Genomic_DNA"/>
</dbReference>
<protein>
    <submittedName>
        <fullName evidence="2">Uncharacterized protein</fullName>
    </submittedName>
</protein>
<evidence type="ECO:0000256" key="1">
    <source>
        <dbReference type="SAM" id="MobiDB-lite"/>
    </source>
</evidence>
<sequence>MTGTRVPAARSRLVARGVTLFPALSPRRITQATDRQTDRQTDRTASDGQRQPARRQQDVRRARHAVDDQAGGAASQAELHRGPGWAVHRARGEGEGKGLRRRGTMYDGLLNRGRHKVN</sequence>
<keyword evidence="3" id="KW-1185">Reference proteome</keyword>
<dbReference type="VEuPathDB" id="FungiDB:TEQG_03851"/>
<gene>
    <name evidence="2" type="ORF">TEQG_03851</name>
</gene>
<evidence type="ECO:0000313" key="3">
    <source>
        <dbReference type="Proteomes" id="UP000009169"/>
    </source>
</evidence>
<feature type="region of interest" description="Disordered" evidence="1">
    <location>
        <begin position="22"/>
        <end position="118"/>
    </location>
</feature>
<name>F2PSZ0_TRIEC</name>
<dbReference type="AlphaFoldDB" id="F2PSZ0"/>
<organism evidence="2 3">
    <name type="scientific">Trichophyton equinum (strain ATCC MYA-4606 / CBS 127.97)</name>
    <name type="common">Horse ringworm fungus</name>
    <dbReference type="NCBI Taxonomy" id="559882"/>
    <lineage>
        <taxon>Eukaryota</taxon>
        <taxon>Fungi</taxon>
        <taxon>Dikarya</taxon>
        <taxon>Ascomycota</taxon>
        <taxon>Pezizomycotina</taxon>
        <taxon>Eurotiomycetes</taxon>
        <taxon>Eurotiomycetidae</taxon>
        <taxon>Onygenales</taxon>
        <taxon>Arthrodermataceae</taxon>
        <taxon>Trichophyton</taxon>
    </lineage>
</organism>
<proteinExistence type="predicted"/>
<dbReference type="Proteomes" id="UP000009169">
    <property type="component" value="Unassembled WGS sequence"/>
</dbReference>
<dbReference type="HOGENOM" id="CLU_2074803_0_0_1"/>
<reference evidence="3" key="1">
    <citation type="journal article" date="2012" name="MBio">
        <title>Comparative genome analysis of Trichophyton rubrum and related dermatophytes reveals candidate genes involved in infection.</title>
        <authorList>
            <person name="Martinez D.A."/>
            <person name="Oliver B.G."/>
            <person name="Graeser Y."/>
            <person name="Goldberg J.M."/>
            <person name="Li W."/>
            <person name="Martinez-Rossi N.M."/>
            <person name="Monod M."/>
            <person name="Shelest E."/>
            <person name="Barton R.C."/>
            <person name="Birch E."/>
            <person name="Brakhage A.A."/>
            <person name="Chen Z."/>
            <person name="Gurr S.J."/>
            <person name="Heiman D."/>
            <person name="Heitman J."/>
            <person name="Kosti I."/>
            <person name="Rossi A."/>
            <person name="Saif S."/>
            <person name="Samalova M."/>
            <person name="Saunders C.W."/>
            <person name="Shea T."/>
            <person name="Summerbell R.C."/>
            <person name="Xu J."/>
            <person name="Young S."/>
            <person name="Zeng Q."/>
            <person name="Birren B.W."/>
            <person name="Cuomo C.A."/>
            <person name="White T.C."/>
        </authorList>
    </citation>
    <scope>NUCLEOTIDE SEQUENCE [LARGE SCALE GENOMIC DNA]</scope>
    <source>
        <strain evidence="3">ATCC MYA-4606 / CBS 127.97</strain>
    </source>
</reference>
<feature type="compositionally biased region" description="Basic and acidic residues" evidence="1">
    <location>
        <begin position="55"/>
        <end position="67"/>
    </location>
</feature>
<evidence type="ECO:0000313" key="2">
    <source>
        <dbReference type="EMBL" id="EGE05008.1"/>
    </source>
</evidence>
<feature type="compositionally biased region" description="Basic and acidic residues" evidence="1">
    <location>
        <begin position="35"/>
        <end position="45"/>
    </location>
</feature>
<accession>F2PSZ0</accession>